<feature type="chain" id="PRO_5005573623" evidence="2">
    <location>
        <begin position="18"/>
        <end position="194"/>
    </location>
</feature>
<keyword evidence="2" id="KW-0732">Signal</keyword>
<name>A0A0L7LPC4_OPEBR</name>
<organism evidence="3 4">
    <name type="scientific">Operophtera brumata</name>
    <name type="common">Winter moth</name>
    <name type="synonym">Phalaena brumata</name>
    <dbReference type="NCBI Taxonomy" id="104452"/>
    <lineage>
        <taxon>Eukaryota</taxon>
        <taxon>Metazoa</taxon>
        <taxon>Ecdysozoa</taxon>
        <taxon>Arthropoda</taxon>
        <taxon>Hexapoda</taxon>
        <taxon>Insecta</taxon>
        <taxon>Pterygota</taxon>
        <taxon>Neoptera</taxon>
        <taxon>Endopterygota</taxon>
        <taxon>Lepidoptera</taxon>
        <taxon>Glossata</taxon>
        <taxon>Ditrysia</taxon>
        <taxon>Geometroidea</taxon>
        <taxon>Geometridae</taxon>
        <taxon>Larentiinae</taxon>
        <taxon>Operophtera</taxon>
    </lineage>
</organism>
<evidence type="ECO:0000256" key="1">
    <source>
        <dbReference type="SAM" id="MobiDB-lite"/>
    </source>
</evidence>
<reference evidence="3 4" key="1">
    <citation type="journal article" date="2015" name="Genome Biol. Evol.">
        <title>The genome of winter moth (Operophtera brumata) provides a genomic perspective on sexual dimorphism and phenology.</title>
        <authorList>
            <person name="Derks M.F."/>
            <person name="Smit S."/>
            <person name="Salis L."/>
            <person name="Schijlen E."/>
            <person name="Bossers A."/>
            <person name="Mateman C."/>
            <person name="Pijl A.S."/>
            <person name="de Ridder D."/>
            <person name="Groenen M.A."/>
            <person name="Visser M.E."/>
            <person name="Megens H.J."/>
        </authorList>
    </citation>
    <scope>NUCLEOTIDE SEQUENCE [LARGE SCALE GENOMIC DNA]</scope>
    <source>
        <strain evidence="3">WM2013NL</strain>
        <tissue evidence="3">Head and thorax</tissue>
    </source>
</reference>
<feature type="region of interest" description="Disordered" evidence="1">
    <location>
        <begin position="16"/>
        <end position="38"/>
    </location>
</feature>
<dbReference type="EMBL" id="JTDY01000420">
    <property type="protein sequence ID" value="KOB77275.1"/>
    <property type="molecule type" value="Genomic_DNA"/>
</dbReference>
<comment type="caution">
    <text evidence="3">The sequence shown here is derived from an EMBL/GenBank/DDBJ whole genome shotgun (WGS) entry which is preliminary data.</text>
</comment>
<evidence type="ECO:0000313" key="3">
    <source>
        <dbReference type="EMBL" id="KOB77275.1"/>
    </source>
</evidence>
<sequence length="194" mass="20549">MLAFILSSAGLIMSTNGEVDNSPGQLENSSHPDKDMGSQESVTFFQTNGTHLDLSGIPKPLLTNVTAQSMVGVGPVANNVNKISGPWSTSLGQLASLPNTISMDRSEKANNGEVTFLDSSGFHRRLFRRDITGNSPVKVIKGTAVIPPTVGLQSISLPLLSLNNKLSGIPVPIPNTAVVNYAKVNTLVRGVHEY</sequence>
<keyword evidence="4" id="KW-1185">Reference proteome</keyword>
<gene>
    <name evidence="3" type="ORF">OBRU01_04396</name>
</gene>
<feature type="signal peptide" evidence="2">
    <location>
        <begin position="1"/>
        <end position="17"/>
    </location>
</feature>
<accession>A0A0L7LPC4</accession>
<evidence type="ECO:0000313" key="4">
    <source>
        <dbReference type="Proteomes" id="UP000037510"/>
    </source>
</evidence>
<protein>
    <submittedName>
        <fullName evidence="3">Uncharacterized protein</fullName>
    </submittedName>
</protein>
<feature type="compositionally biased region" description="Polar residues" evidence="1">
    <location>
        <begin position="16"/>
        <end position="29"/>
    </location>
</feature>
<evidence type="ECO:0000256" key="2">
    <source>
        <dbReference type="SAM" id="SignalP"/>
    </source>
</evidence>
<proteinExistence type="predicted"/>
<dbReference type="AlphaFoldDB" id="A0A0L7LPC4"/>
<dbReference type="Proteomes" id="UP000037510">
    <property type="component" value="Unassembled WGS sequence"/>
</dbReference>